<feature type="region of interest" description="Disordered" evidence="5">
    <location>
        <begin position="418"/>
        <end position="440"/>
    </location>
</feature>
<dbReference type="VEuPathDB" id="FungiDB:BD410DRAFT_827106"/>
<dbReference type="InterPro" id="IPR017907">
    <property type="entry name" value="Znf_RING_CS"/>
</dbReference>
<feature type="compositionally biased region" description="Basic and acidic residues" evidence="5">
    <location>
        <begin position="648"/>
        <end position="661"/>
    </location>
</feature>
<keyword evidence="1" id="KW-0479">Metal-binding</keyword>
<gene>
    <name evidence="7" type="ORF">BD410DRAFT_827106</name>
</gene>
<dbReference type="Gene3D" id="3.30.40.10">
    <property type="entry name" value="Zinc/RING finger domain, C3HC4 (zinc finger)"/>
    <property type="match status" value="1"/>
</dbReference>
<evidence type="ECO:0000256" key="1">
    <source>
        <dbReference type="ARBA" id="ARBA00022723"/>
    </source>
</evidence>
<protein>
    <recommendedName>
        <fullName evidence="6">RING-type domain-containing protein</fullName>
    </recommendedName>
</protein>
<feature type="compositionally biased region" description="Basic and acidic residues" evidence="5">
    <location>
        <begin position="625"/>
        <end position="639"/>
    </location>
</feature>
<dbReference type="InterPro" id="IPR035979">
    <property type="entry name" value="RBD_domain_sf"/>
</dbReference>
<dbReference type="STRING" id="50990.A0A4Y7QAA0"/>
<evidence type="ECO:0000313" key="8">
    <source>
        <dbReference type="Proteomes" id="UP000294933"/>
    </source>
</evidence>
<keyword evidence="8" id="KW-1185">Reference proteome</keyword>
<dbReference type="AlphaFoldDB" id="A0A4Y7QAA0"/>
<feature type="region of interest" description="Disordered" evidence="5">
    <location>
        <begin position="617"/>
        <end position="661"/>
    </location>
</feature>
<dbReference type="PROSITE" id="PS50089">
    <property type="entry name" value="ZF_RING_2"/>
    <property type="match status" value="1"/>
</dbReference>
<evidence type="ECO:0000256" key="4">
    <source>
        <dbReference type="PROSITE-ProRule" id="PRU00175"/>
    </source>
</evidence>
<organism evidence="7 8">
    <name type="scientific">Rickenella mellea</name>
    <dbReference type="NCBI Taxonomy" id="50990"/>
    <lineage>
        <taxon>Eukaryota</taxon>
        <taxon>Fungi</taxon>
        <taxon>Dikarya</taxon>
        <taxon>Basidiomycota</taxon>
        <taxon>Agaricomycotina</taxon>
        <taxon>Agaricomycetes</taxon>
        <taxon>Hymenochaetales</taxon>
        <taxon>Rickenellaceae</taxon>
        <taxon>Rickenella</taxon>
    </lineage>
</organism>
<dbReference type="PROSITE" id="PS00518">
    <property type="entry name" value="ZF_RING_1"/>
    <property type="match status" value="1"/>
</dbReference>
<feature type="region of interest" description="Disordered" evidence="5">
    <location>
        <begin position="486"/>
        <end position="548"/>
    </location>
</feature>
<dbReference type="SUPFAM" id="SSF54928">
    <property type="entry name" value="RNA-binding domain, RBD"/>
    <property type="match status" value="1"/>
</dbReference>
<evidence type="ECO:0000256" key="2">
    <source>
        <dbReference type="ARBA" id="ARBA00022771"/>
    </source>
</evidence>
<feature type="compositionally biased region" description="Polar residues" evidence="5">
    <location>
        <begin position="49"/>
        <end position="68"/>
    </location>
</feature>
<dbReference type="GO" id="GO:0008270">
    <property type="term" value="F:zinc ion binding"/>
    <property type="evidence" value="ECO:0007669"/>
    <property type="project" value="UniProtKB-KW"/>
</dbReference>
<evidence type="ECO:0000259" key="6">
    <source>
        <dbReference type="PROSITE" id="PS50089"/>
    </source>
</evidence>
<keyword evidence="2 4" id="KW-0863">Zinc-finger</keyword>
<feature type="compositionally biased region" description="Polar residues" evidence="5">
    <location>
        <begin position="130"/>
        <end position="149"/>
    </location>
</feature>
<feature type="region of interest" description="Disordered" evidence="5">
    <location>
        <begin position="942"/>
        <end position="965"/>
    </location>
</feature>
<dbReference type="EMBL" id="ML170166">
    <property type="protein sequence ID" value="TDL24593.1"/>
    <property type="molecule type" value="Genomic_DNA"/>
</dbReference>
<accession>A0A4Y7QAA0</accession>
<evidence type="ECO:0000256" key="5">
    <source>
        <dbReference type="SAM" id="MobiDB-lite"/>
    </source>
</evidence>
<feature type="compositionally biased region" description="Low complexity" evidence="5">
    <location>
        <begin position="76"/>
        <end position="129"/>
    </location>
</feature>
<dbReference type="Gene3D" id="3.30.70.330">
    <property type="match status" value="1"/>
</dbReference>
<feature type="compositionally biased region" description="Low complexity" evidence="5">
    <location>
        <begin position="1"/>
        <end position="17"/>
    </location>
</feature>
<evidence type="ECO:0000256" key="3">
    <source>
        <dbReference type="ARBA" id="ARBA00022833"/>
    </source>
</evidence>
<dbReference type="GO" id="GO:0003676">
    <property type="term" value="F:nucleic acid binding"/>
    <property type="evidence" value="ECO:0007669"/>
    <property type="project" value="InterPro"/>
</dbReference>
<dbReference type="InterPro" id="IPR001841">
    <property type="entry name" value="Znf_RING"/>
</dbReference>
<reference evidence="7 8" key="1">
    <citation type="submission" date="2018-06" db="EMBL/GenBank/DDBJ databases">
        <title>A transcriptomic atlas of mushroom development highlights an independent origin of complex multicellularity.</title>
        <authorList>
            <consortium name="DOE Joint Genome Institute"/>
            <person name="Krizsan K."/>
            <person name="Almasi E."/>
            <person name="Merenyi Z."/>
            <person name="Sahu N."/>
            <person name="Viragh M."/>
            <person name="Koszo T."/>
            <person name="Mondo S."/>
            <person name="Kiss B."/>
            <person name="Balint B."/>
            <person name="Kues U."/>
            <person name="Barry K."/>
            <person name="Hegedus J.C."/>
            <person name="Henrissat B."/>
            <person name="Johnson J."/>
            <person name="Lipzen A."/>
            <person name="Ohm R."/>
            <person name="Nagy I."/>
            <person name="Pangilinan J."/>
            <person name="Yan J."/>
            <person name="Xiong Y."/>
            <person name="Grigoriev I.V."/>
            <person name="Hibbett D.S."/>
            <person name="Nagy L.G."/>
        </authorList>
    </citation>
    <scope>NUCLEOTIDE SEQUENCE [LARGE SCALE GENOMIC DNA]</scope>
    <source>
        <strain evidence="7 8">SZMC22713</strain>
    </source>
</reference>
<feature type="region of interest" description="Disordered" evidence="5">
    <location>
        <begin position="1"/>
        <end position="171"/>
    </location>
</feature>
<dbReference type="InterPro" id="IPR013083">
    <property type="entry name" value="Znf_RING/FYVE/PHD"/>
</dbReference>
<keyword evidence="3" id="KW-0862">Zinc</keyword>
<name>A0A4Y7QAA0_9AGAM</name>
<dbReference type="Proteomes" id="UP000294933">
    <property type="component" value="Unassembled WGS sequence"/>
</dbReference>
<proteinExistence type="predicted"/>
<feature type="compositionally biased region" description="Low complexity" evidence="5">
    <location>
        <begin position="1039"/>
        <end position="1056"/>
    </location>
</feature>
<dbReference type="OrthoDB" id="336240at2759"/>
<sequence length="1125" mass="120961">MSRPSSASASVPGSPLPKALARASSAPSATPGDENHGVRVPPQKHQQHEQQNLPVTPQRLSANHNTRFAKQLRSISSPLTPLRTSTNTNTNTNNSNTPNSTTASSGKTTMSGNGNNTRKNTRTSSVTSSPFTPLTNVSSNPGLTSSTMLDSPGFDTPSSASSGTRVDFSSPDSARVKSVSVADCAGNWRVRAKENGIRVKSLGSDEENGTFTIAKDTLPPPFLSTHRRPRQALFQTKSSDITSLTSPGYARRVSAPGFLSDTDSENTAYTVEDAYHMHPTNGELALTGPFDFDLIHAYDQQNADDSIEGVEMREIRRSFGDVRLCLPGGVGDLEMDIDVGRERAMRGDKSALMSTLNTPSPRAREEIVRRMRARGSLTDPARTRRRVPFGANEVLFDIDEQTTAGADYSPYSPYLQVQGTGSRGRATKDREEQPDLGFGSPISLVRQGRGLGLGQGRARAVSEGGELMRFQLDFGRRMSRTMEFAVGGDGIGVGGDEGEGADEGEMSPGSTKVSATSKEFASLSGSPSSTTTNSQSPTSTSTPPTTNAAQSCALCNTPSTLSALSSLVPCAHVVCSSCLTGALNIVGEKDLRCVVCEEVVRDFRMLGGFGRGAAAAVKDTQTQTKEGEEGEKINEGQEKWDEEMEEGNGEKERGELKGEEKEKMSYKDAVLPKVVPAPAPAAPVVVEAKKGDVDVKATDELAVLRIDNVPWDITPPRLVAFFAPHPVVRAHVLLDPRGKTLSHAYVEVPEASVGEALRGVRGKSLGDGRRRRGVTVTRGRRGDVGRALFPSWKGTFDGDKPSLEGLDNERVGQALEEGLIGLSELDALITLMRKPDSHFLKVPSLPFYWLVSILSKFPADVDSRVFWSATLRDLLHEITFAACQILISKMETKEHDQYLLEQLVQAGVACQAFTDQQRLSIVDLVDACVTFPSTAVSDIRVNGNGNRDMASPPPPTEGSCGSMTTGTTMSLRMMLEGREEVRTPESFVDTGAGAGGMRLLPAYPFHASAAYMRTPTAAPMTGFQTNAHTHRQPYFPVLQRQQPQQPQQHQPQQHQVLHAHAHAHHHHQGAYIQNVVPGRPGREGGNPYDVLAAEFGVEEGLVHALAQRLAISGMVANARARAGTA</sequence>
<feature type="compositionally biased region" description="Polar residues" evidence="5">
    <location>
        <begin position="508"/>
        <end position="525"/>
    </location>
</feature>
<feature type="domain" description="RING-type" evidence="6">
    <location>
        <begin position="552"/>
        <end position="597"/>
    </location>
</feature>
<feature type="region of interest" description="Disordered" evidence="5">
    <location>
        <begin position="1039"/>
        <end position="1069"/>
    </location>
</feature>
<dbReference type="SUPFAM" id="SSF57850">
    <property type="entry name" value="RING/U-box"/>
    <property type="match status" value="1"/>
</dbReference>
<feature type="compositionally biased region" description="Low complexity" evidence="5">
    <location>
        <begin position="526"/>
        <end position="548"/>
    </location>
</feature>
<evidence type="ECO:0000313" key="7">
    <source>
        <dbReference type="EMBL" id="TDL24593.1"/>
    </source>
</evidence>
<feature type="compositionally biased region" description="Basic residues" evidence="5">
    <location>
        <begin position="1057"/>
        <end position="1068"/>
    </location>
</feature>
<feature type="compositionally biased region" description="Acidic residues" evidence="5">
    <location>
        <begin position="496"/>
        <end position="505"/>
    </location>
</feature>
<dbReference type="InterPro" id="IPR012677">
    <property type="entry name" value="Nucleotide-bd_a/b_plait_sf"/>
</dbReference>